<protein>
    <submittedName>
        <fullName evidence="3">Pimeloyl-ACP methyl ester carboxylesterase</fullName>
    </submittedName>
</protein>
<proteinExistence type="predicted"/>
<organism evidence="3 4">
    <name type="scientific">Brevibacterium marinum</name>
    <dbReference type="NCBI Taxonomy" id="418643"/>
    <lineage>
        <taxon>Bacteria</taxon>
        <taxon>Bacillati</taxon>
        <taxon>Actinomycetota</taxon>
        <taxon>Actinomycetes</taxon>
        <taxon>Micrococcales</taxon>
        <taxon>Brevibacteriaceae</taxon>
        <taxon>Brevibacterium</taxon>
    </lineage>
</organism>
<dbReference type="PRINTS" id="PR00111">
    <property type="entry name" value="ABHYDROLASE"/>
</dbReference>
<sequence>MTQSYSFGLRTGEGEQHVSARDQHTITTRDRFRLAVQVSGPPQAPALLLLPGQANSHAWWDGLRSDFEPQFRTVTFDYRGTGGSRGELGVLSTASFAADAAEVLDQLGIARAAVYGTSMGGRIAQMLALNFPDRVSALVLGCTTPGGPHSIKRPREVGRSLARLRGREHTQYLFSLFYTPDWTGAARCSKLLGDDTMTPQESAAHLRISASHNAFDRLPEITAATLIVHGDEDLMNPVDNAHLLHERIANSRILICRGGRHGFFEEFAEVVNPEINGFLHDVS</sequence>
<dbReference type="Proteomes" id="UP000576792">
    <property type="component" value="Unassembled WGS sequence"/>
</dbReference>
<feature type="domain" description="AB hydrolase-1" evidence="2">
    <location>
        <begin position="45"/>
        <end position="145"/>
    </location>
</feature>
<dbReference type="PANTHER" id="PTHR43433">
    <property type="entry name" value="HYDROLASE, ALPHA/BETA FOLD FAMILY PROTEIN"/>
    <property type="match status" value="1"/>
</dbReference>
<dbReference type="AlphaFoldDB" id="A0A846RWM9"/>
<gene>
    <name evidence="3" type="ORF">BKA07_000890</name>
</gene>
<dbReference type="InterPro" id="IPR050471">
    <property type="entry name" value="AB_hydrolase"/>
</dbReference>
<name>A0A846RWM9_9MICO</name>
<dbReference type="PANTHER" id="PTHR43433:SF5">
    <property type="entry name" value="AB HYDROLASE-1 DOMAIN-CONTAINING PROTEIN"/>
    <property type="match status" value="1"/>
</dbReference>
<dbReference type="GO" id="GO:0003824">
    <property type="term" value="F:catalytic activity"/>
    <property type="evidence" value="ECO:0007669"/>
    <property type="project" value="UniProtKB-ARBA"/>
</dbReference>
<dbReference type="Gene3D" id="3.40.50.1820">
    <property type="entry name" value="alpha/beta hydrolase"/>
    <property type="match status" value="1"/>
</dbReference>
<evidence type="ECO:0000313" key="4">
    <source>
        <dbReference type="Proteomes" id="UP000576792"/>
    </source>
</evidence>
<evidence type="ECO:0000259" key="2">
    <source>
        <dbReference type="Pfam" id="PF00561"/>
    </source>
</evidence>
<keyword evidence="4" id="KW-1185">Reference proteome</keyword>
<dbReference type="SUPFAM" id="SSF53474">
    <property type="entry name" value="alpha/beta-Hydrolases"/>
    <property type="match status" value="1"/>
</dbReference>
<reference evidence="3 4" key="1">
    <citation type="submission" date="2020-03" db="EMBL/GenBank/DDBJ databases">
        <title>Sequencing the genomes of 1000 actinobacteria strains.</title>
        <authorList>
            <person name="Klenk H.-P."/>
        </authorList>
    </citation>
    <scope>NUCLEOTIDE SEQUENCE [LARGE SCALE GENOMIC DNA]</scope>
    <source>
        <strain evidence="3 4">DSM 18964</strain>
    </source>
</reference>
<dbReference type="Pfam" id="PF00561">
    <property type="entry name" value="Abhydrolase_1"/>
    <property type="match status" value="1"/>
</dbReference>
<evidence type="ECO:0000313" key="3">
    <source>
        <dbReference type="EMBL" id="NJC55855.1"/>
    </source>
</evidence>
<dbReference type="InterPro" id="IPR000073">
    <property type="entry name" value="AB_hydrolase_1"/>
</dbReference>
<evidence type="ECO:0000256" key="1">
    <source>
        <dbReference type="SAM" id="MobiDB-lite"/>
    </source>
</evidence>
<feature type="compositionally biased region" description="Basic and acidic residues" evidence="1">
    <location>
        <begin position="12"/>
        <end position="24"/>
    </location>
</feature>
<dbReference type="RefSeq" id="WP_167949820.1">
    <property type="nucleotide sequence ID" value="NZ_BAAAPQ010000026.1"/>
</dbReference>
<dbReference type="EMBL" id="JAATJN010000001">
    <property type="protein sequence ID" value="NJC55855.1"/>
    <property type="molecule type" value="Genomic_DNA"/>
</dbReference>
<dbReference type="InterPro" id="IPR029058">
    <property type="entry name" value="AB_hydrolase_fold"/>
</dbReference>
<accession>A0A846RWM9</accession>
<comment type="caution">
    <text evidence="3">The sequence shown here is derived from an EMBL/GenBank/DDBJ whole genome shotgun (WGS) entry which is preliminary data.</text>
</comment>
<feature type="region of interest" description="Disordered" evidence="1">
    <location>
        <begin position="1"/>
        <end position="24"/>
    </location>
</feature>